<keyword evidence="2" id="KW-1185">Reference proteome</keyword>
<comment type="caution">
    <text evidence="1">The sequence shown here is derived from an EMBL/GenBank/DDBJ whole genome shotgun (WGS) entry which is preliminary data.</text>
</comment>
<evidence type="ECO:0000313" key="2">
    <source>
        <dbReference type="Proteomes" id="UP001065298"/>
    </source>
</evidence>
<reference evidence="1" key="1">
    <citation type="submission" date="2022-06" db="EMBL/GenBank/DDBJ databases">
        <title>Fusarium solani species complex genomes reveal bases of compartmentalisation and animal pathogenesis.</title>
        <authorList>
            <person name="Tsai I.J."/>
        </authorList>
    </citation>
    <scope>NUCLEOTIDE SEQUENCE</scope>
    <source>
        <strain evidence="1">Fu6.1</strain>
    </source>
</reference>
<accession>A0ACC0RDH8</accession>
<dbReference type="EMBL" id="CM046504">
    <property type="protein sequence ID" value="KAI8680216.1"/>
    <property type="molecule type" value="Genomic_DNA"/>
</dbReference>
<protein>
    <submittedName>
        <fullName evidence="1">Uncharacterized protein</fullName>
    </submittedName>
</protein>
<evidence type="ECO:0000313" key="1">
    <source>
        <dbReference type="EMBL" id="KAI8680216.1"/>
    </source>
</evidence>
<name>A0ACC0RDH8_9HYPO</name>
<gene>
    <name evidence="1" type="ORF">NCS57_00301500</name>
</gene>
<sequence length="206" mass="22567">MPSQLSKMMRMSAIQRVLLGLFLAQVSVALISPEGREYCTGDGSICEAFNKIDRECRDKTGAAYTKCTCETGWVPLKEACYNCRRMFGEFMFSQLERDQSVCKEEGFDIAPIPSSIISQQKQYNKTAEVPSMPASSTISIDRSYTTNSHEAYTTTVYGVVASVTLPEISAPTEEVVEEDEDNSAVRQVGSVSVVAVCAVVLAMIIP</sequence>
<proteinExistence type="predicted"/>
<organism evidence="1 2">
    <name type="scientific">Fusarium keratoplasticum</name>
    <dbReference type="NCBI Taxonomy" id="1328300"/>
    <lineage>
        <taxon>Eukaryota</taxon>
        <taxon>Fungi</taxon>
        <taxon>Dikarya</taxon>
        <taxon>Ascomycota</taxon>
        <taxon>Pezizomycotina</taxon>
        <taxon>Sordariomycetes</taxon>
        <taxon>Hypocreomycetidae</taxon>
        <taxon>Hypocreales</taxon>
        <taxon>Nectriaceae</taxon>
        <taxon>Fusarium</taxon>
        <taxon>Fusarium solani species complex</taxon>
    </lineage>
</organism>
<dbReference type="Proteomes" id="UP001065298">
    <property type="component" value="Chromosome 2"/>
</dbReference>